<dbReference type="Proteomes" id="UP001281447">
    <property type="component" value="Unassembled WGS sequence"/>
</dbReference>
<keyword evidence="3" id="KW-1185">Reference proteome</keyword>
<proteinExistence type="predicted"/>
<dbReference type="EMBL" id="JAWDIP010000003">
    <property type="protein sequence ID" value="MDY0394334.1"/>
    <property type="molecule type" value="Genomic_DNA"/>
</dbReference>
<evidence type="ECO:0000313" key="2">
    <source>
        <dbReference type="EMBL" id="MDY0394334.1"/>
    </source>
</evidence>
<protein>
    <submittedName>
        <fullName evidence="2">DUF1002 domain-containing protein</fullName>
    </submittedName>
</protein>
<dbReference type="Pfam" id="PF06207">
    <property type="entry name" value="DUF1002"/>
    <property type="match status" value="1"/>
</dbReference>
<organism evidence="2 3">
    <name type="scientific">Tigheibacillus halophilus</name>
    <dbReference type="NCBI Taxonomy" id="361280"/>
    <lineage>
        <taxon>Bacteria</taxon>
        <taxon>Bacillati</taxon>
        <taxon>Bacillota</taxon>
        <taxon>Bacilli</taxon>
        <taxon>Bacillales</taxon>
        <taxon>Bacillaceae</taxon>
        <taxon>Tigheibacillus</taxon>
    </lineage>
</organism>
<name>A0ABU5C4S8_9BACI</name>
<dbReference type="InterPro" id="IPR009343">
    <property type="entry name" value="DUF1002"/>
</dbReference>
<evidence type="ECO:0000256" key="1">
    <source>
        <dbReference type="SAM" id="SignalP"/>
    </source>
</evidence>
<feature type="signal peptide" evidence="1">
    <location>
        <begin position="1"/>
        <end position="27"/>
    </location>
</feature>
<reference evidence="2 3" key="1">
    <citation type="submission" date="2023-10" db="EMBL/GenBank/DDBJ databases">
        <title>Virgibacillus halophilus 5B73C genome.</title>
        <authorList>
            <person name="Miliotis G."/>
            <person name="Sengupta P."/>
            <person name="Hameed A."/>
            <person name="Chuvochina M."/>
            <person name="Mcdonagh F."/>
            <person name="Simpson A.C."/>
            <person name="Singh N.K."/>
            <person name="Rekha P.D."/>
            <person name="Raman K."/>
            <person name="Hugenholtz P."/>
            <person name="Venkateswaran K."/>
        </authorList>
    </citation>
    <scope>NUCLEOTIDE SEQUENCE [LARGE SCALE GENOMIC DNA]</scope>
    <source>
        <strain evidence="2 3">5B73C</strain>
    </source>
</reference>
<sequence length="309" mass="34278">MIKYVTKMTMVLILVTSLIAGTTLHVAADDGNGDDDAINEKFGVPIVVYGETLTPSQKDEVRKQLGVNDPENTKEYTVTGQDIVKYINGDPGSHMYSSAKITREDKGNGLNIKIVTPSNITEVTSEMYANALLTAGVEDATVEVASPVKVTGHSALTGIYKAYDVQGDKLDKERMELANDELDVATELAKKDGVSQEKVSELLTEIKKQISEQNPATKEDVERIVKEQLDKLDIQLSDKDRQMLTNLFEKMRDLNINFDNVKGQLNDIASKVKDKVGKLIDDEGFWQKVANFFSQLFQSLADFFKGLFN</sequence>
<feature type="chain" id="PRO_5046472461" evidence="1">
    <location>
        <begin position="28"/>
        <end position="309"/>
    </location>
</feature>
<accession>A0ABU5C4S8</accession>
<keyword evidence="1" id="KW-0732">Signal</keyword>
<comment type="caution">
    <text evidence="2">The sequence shown here is derived from an EMBL/GenBank/DDBJ whole genome shotgun (WGS) entry which is preliminary data.</text>
</comment>
<dbReference type="RefSeq" id="WP_390354914.1">
    <property type="nucleotide sequence ID" value="NZ_JBHUIZ010000006.1"/>
</dbReference>
<gene>
    <name evidence="2" type="ORF">RWE15_07450</name>
</gene>
<evidence type="ECO:0000313" key="3">
    <source>
        <dbReference type="Proteomes" id="UP001281447"/>
    </source>
</evidence>